<evidence type="ECO:0000256" key="1">
    <source>
        <dbReference type="SAM" id="Phobius"/>
    </source>
</evidence>
<sequence length="73" mass="7729">MRGDGLLIVGLAALALYTGAYWENARRAAVDMARGHRRVLTPRRTAARERARVLMSASVAALALALVLVAGLG</sequence>
<evidence type="ECO:0000313" key="3">
    <source>
        <dbReference type="Proteomes" id="UP000546324"/>
    </source>
</evidence>
<evidence type="ECO:0000313" key="2">
    <source>
        <dbReference type="EMBL" id="MBB6394275.1"/>
    </source>
</evidence>
<feature type="transmembrane region" description="Helical" evidence="1">
    <location>
        <begin position="53"/>
        <end position="72"/>
    </location>
</feature>
<protein>
    <submittedName>
        <fullName evidence="2">Uncharacterized protein</fullName>
    </submittedName>
</protein>
<keyword evidence="1" id="KW-0472">Membrane</keyword>
<proteinExistence type="predicted"/>
<gene>
    <name evidence="2" type="ORF">BKA00_001189</name>
</gene>
<dbReference type="AlphaFoldDB" id="A0A7X0KXF1"/>
<dbReference type="RefSeq" id="WP_185023956.1">
    <property type="nucleotide sequence ID" value="NZ_JACHMQ010000001.1"/>
</dbReference>
<feature type="transmembrane region" description="Helical" evidence="1">
    <location>
        <begin position="6"/>
        <end position="22"/>
    </location>
</feature>
<dbReference type="EMBL" id="JACHMQ010000001">
    <property type="protein sequence ID" value="MBB6394275.1"/>
    <property type="molecule type" value="Genomic_DNA"/>
</dbReference>
<organism evidence="2 3">
    <name type="scientific">Actinomadura coerulea</name>
    <dbReference type="NCBI Taxonomy" id="46159"/>
    <lineage>
        <taxon>Bacteria</taxon>
        <taxon>Bacillati</taxon>
        <taxon>Actinomycetota</taxon>
        <taxon>Actinomycetes</taxon>
        <taxon>Streptosporangiales</taxon>
        <taxon>Thermomonosporaceae</taxon>
        <taxon>Actinomadura</taxon>
    </lineage>
</organism>
<keyword evidence="1" id="KW-1133">Transmembrane helix</keyword>
<dbReference type="Proteomes" id="UP000546324">
    <property type="component" value="Unassembled WGS sequence"/>
</dbReference>
<comment type="caution">
    <text evidence="2">The sequence shown here is derived from an EMBL/GenBank/DDBJ whole genome shotgun (WGS) entry which is preliminary data.</text>
</comment>
<accession>A0A7X0KXF1</accession>
<reference evidence="2 3" key="1">
    <citation type="submission" date="2020-08" db="EMBL/GenBank/DDBJ databases">
        <title>Sequencing the genomes of 1000 actinobacteria strains.</title>
        <authorList>
            <person name="Klenk H.-P."/>
        </authorList>
    </citation>
    <scope>NUCLEOTIDE SEQUENCE [LARGE SCALE GENOMIC DNA]</scope>
    <source>
        <strain evidence="2 3">DSM 43675</strain>
    </source>
</reference>
<keyword evidence="3" id="KW-1185">Reference proteome</keyword>
<name>A0A7X0KXF1_9ACTN</name>
<keyword evidence="1" id="KW-0812">Transmembrane</keyword>